<comment type="caution">
    <text evidence="2">The sequence shown here is derived from an EMBL/GenBank/DDBJ whole genome shotgun (WGS) entry which is preliminary data.</text>
</comment>
<name>A0ABP7J3V4_9ACTN</name>
<gene>
    <name evidence="2" type="ORF">GCM10022242_38760</name>
</gene>
<keyword evidence="3" id="KW-1185">Reference proteome</keyword>
<dbReference type="PANTHER" id="PTHR33371">
    <property type="entry name" value="INTERMEMBRANE PHOSPHOLIPID TRANSPORT SYSTEM BINDING PROTEIN MLAD-RELATED"/>
    <property type="match status" value="1"/>
</dbReference>
<dbReference type="EMBL" id="BAABAH010000019">
    <property type="protein sequence ID" value="GAA3833903.1"/>
    <property type="molecule type" value="Genomic_DNA"/>
</dbReference>
<reference evidence="3" key="1">
    <citation type="journal article" date="2019" name="Int. J. Syst. Evol. Microbiol.">
        <title>The Global Catalogue of Microorganisms (GCM) 10K type strain sequencing project: providing services to taxonomists for standard genome sequencing and annotation.</title>
        <authorList>
            <consortium name="The Broad Institute Genomics Platform"/>
            <consortium name="The Broad Institute Genome Sequencing Center for Infectious Disease"/>
            <person name="Wu L."/>
            <person name="Ma J."/>
        </authorList>
    </citation>
    <scope>NUCLEOTIDE SEQUENCE [LARGE SCALE GENOMIC DNA]</scope>
    <source>
        <strain evidence="3">JCM 16953</strain>
    </source>
</reference>
<protein>
    <submittedName>
        <fullName evidence="2">MlaD family protein</fullName>
    </submittedName>
</protein>
<dbReference type="InterPro" id="IPR003399">
    <property type="entry name" value="Mce/MlaD"/>
</dbReference>
<accession>A0ABP7J3V4</accession>
<dbReference type="Proteomes" id="UP001501821">
    <property type="component" value="Unassembled WGS sequence"/>
</dbReference>
<dbReference type="PANTHER" id="PTHR33371:SF16">
    <property type="entry name" value="MCE-FAMILY PROTEIN MCE3F"/>
    <property type="match status" value="1"/>
</dbReference>
<dbReference type="InterPro" id="IPR005693">
    <property type="entry name" value="Mce"/>
</dbReference>
<organism evidence="2 3">
    <name type="scientific">Nocardioides panacisoli</name>
    <dbReference type="NCBI Taxonomy" id="627624"/>
    <lineage>
        <taxon>Bacteria</taxon>
        <taxon>Bacillati</taxon>
        <taxon>Actinomycetota</taxon>
        <taxon>Actinomycetes</taxon>
        <taxon>Propionibacteriales</taxon>
        <taxon>Nocardioidaceae</taxon>
        <taxon>Nocardioides</taxon>
    </lineage>
</organism>
<sequence>MSRAVRIRLAAFVVLSAVGIMYVTANYLGFFAKLSGSNIEVTATLPGSGGLYEGSEVTYRGVKIGKVAKMNAIDDGVKLELSLQKGTQLPTDSTMFVHNLSAVGEQYLDFEPPDDKGPYAVDGTAFHGDKDSLPVDEGALLVSLNRMVGSVNKNDLKVVVHELGLMFNDTGHDLQTLIDSGSQFLDVASAHTDQTIALLNNGLTVLRTQQGQKENIRSFANDLNTLTTALRDSDGNLRTVLERTGPAANEVRGLLQDLEPTIPILLSDLTTTGQVIQTHLAGIEQLLVAYPPMIYNGPLGLTKDGWGKVNIQMDYSVPPCTEGYLPKDQWRSTQDLTDAPYYHAKCESPPPYEMRGANGIPGDAGPNASPPRVFSRSYDPLTGRVRGLVDTHGNPVELRQPGDMSVLGEDAWKWLLVGPVTGR</sequence>
<dbReference type="NCBIfam" id="TIGR00996">
    <property type="entry name" value="Mtu_fam_mce"/>
    <property type="match status" value="1"/>
</dbReference>
<evidence type="ECO:0000313" key="3">
    <source>
        <dbReference type="Proteomes" id="UP001501821"/>
    </source>
</evidence>
<feature type="domain" description="Mce/MlaD" evidence="1">
    <location>
        <begin position="39"/>
        <end position="113"/>
    </location>
</feature>
<proteinExistence type="predicted"/>
<dbReference type="Pfam" id="PF02470">
    <property type="entry name" value="MlaD"/>
    <property type="match status" value="1"/>
</dbReference>
<evidence type="ECO:0000313" key="2">
    <source>
        <dbReference type="EMBL" id="GAA3833903.1"/>
    </source>
</evidence>
<evidence type="ECO:0000259" key="1">
    <source>
        <dbReference type="Pfam" id="PF02470"/>
    </source>
</evidence>
<dbReference type="InterPro" id="IPR052336">
    <property type="entry name" value="MlaD_Phospholipid_Transporter"/>
</dbReference>
<dbReference type="RefSeq" id="WP_344778611.1">
    <property type="nucleotide sequence ID" value="NZ_BAABAH010000019.1"/>
</dbReference>